<dbReference type="AlphaFoldDB" id="A0A8J1UDG0"/>
<evidence type="ECO:0000313" key="2">
    <source>
        <dbReference type="Proteomes" id="UP000749559"/>
    </source>
</evidence>
<reference evidence="1" key="1">
    <citation type="submission" date="2022-03" db="EMBL/GenBank/DDBJ databases">
        <authorList>
            <person name="Martin C."/>
        </authorList>
    </citation>
    <scope>NUCLEOTIDE SEQUENCE</scope>
</reference>
<comment type="caution">
    <text evidence="1">The sequence shown here is derived from an EMBL/GenBank/DDBJ whole genome shotgun (WGS) entry which is preliminary data.</text>
</comment>
<organism evidence="1 2">
    <name type="scientific">Owenia fusiformis</name>
    <name type="common">Polychaete worm</name>
    <dbReference type="NCBI Taxonomy" id="6347"/>
    <lineage>
        <taxon>Eukaryota</taxon>
        <taxon>Metazoa</taxon>
        <taxon>Spiralia</taxon>
        <taxon>Lophotrochozoa</taxon>
        <taxon>Annelida</taxon>
        <taxon>Polychaeta</taxon>
        <taxon>Sedentaria</taxon>
        <taxon>Canalipalpata</taxon>
        <taxon>Sabellida</taxon>
        <taxon>Oweniida</taxon>
        <taxon>Oweniidae</taxon>
        <taxon>Owenia</taxon>
    </lineage>
</organism>
<dbReference type="EMBL" id="CAIIXF020000001">
    <property type="protein sequence ID" value="CAH1773420.1"/>
    <property type="molecule type" value="Genomic_DNA"/>
</dbReference>
<proteinExistence type="predicted"/>
<gene>
    <name evidence="1" type="ORF">OFUS_LOCUS1020</name>
</gene>
<feature type="non-terminal residue" evidence="1">
    <location>
        <position position="1"/>
    </location>
</feature>
<evidence type="ECO:0000313" key="1">
    <source>
        <dbReference type="EMBL" id="CAH1773420.1"/>
    </source>
</evidence>
<sequence>TQHIDATKIKKQGWKEVEIRTRFQKKHVDGLFAPPLSQRPTIWTCLSHMHLFESVMVYVKVTHRRCIYNLKPQKAIDVTICYIERDVKIYYGPEINKKRQ</sequence>
<keyword evidence="2" id="KW-1185">Reference proteome</keyword>
<name>A0A8J1UDG0_OWEFU</name>
<protein>
    <submittedName>
        <fullName evidence="1">Uncharacterized protein</fullName>
    </submittedName>
</protein>
<dbReference type="Proteomes" id="UP000749559">
    <property type="component" value="Unassembled WGS sequence"/>
</dbReference>
<accession>A0A8J1UDG0</accession>